<keyword evidence="1" id="KW-0732">Signal</keyword>
<sequence length="68" mass="7450">MFGLTSMLIVLLAAGMVRMLPEEQYQAILKSLDNLLSRFRGYVCQKETGSKLTNAAKAVEDIGETGVK</sequence>
<name>A0A8T0DBE2_9TREM</name>
<dbReference type="AlphaFoldDB" id="A0A8T0DBE2"/>
<dbReference type="EMBL" id="JTDF01008067">
    <property type="protein sequence ID" value="KAF8564676.1"/>
    <property type="molecule type" value="Genomic_DNA"/>
</dbReference>
<keyword evidence="3" id="KW-1185">Reference proteome</keyword>
<accession>A0A8T0DBE2</accession>
<dbReference type="Proteomes" id="UP000699462">
    <property type="component" value="Unassembled WGS sequence"/>
</dbReference>
<protein>
    <submittedName>
        <fullName evidence="2">Uncharacterized protein</fullName>
    </submittedName>
</protein>
<evidence type="ECO:0000256" key="1">
    <source>
        <dbReference type="SAM" id="SignalP"/>
    </source>
</evidence>
<evidence type="ECO:0000313" key="3">
    <source>
        <dbReference type="Proteomes" id="UP000699462"/>
    </source>
</evidence>
<reference evidence="2 3" key="1">
    <citation type="submission" date="2019-07" db="EMBL/GenBank/DDBJ databases">
        <title>Annotation for the trematode Paragonimus westermani.</title>
        <authorList>
            <person name="Choi Y.-J."/>
        </authorList>
    </citation>
    <scope>NUCLEOTIDE SEQUENCE [LARGE SCALE GENOMIC DNA]</scope>
    <source>
        <strain evidence="2">180907_Pwestermani</strain>
    </source>
</reference>
<evidence type="ECO:0000313" key="2">
    <source>
        <dbReference type="EMBL" id="KAF8564676.1"/>
    </source>
</evidence>
<dbReference type="OrthoDB" id="10343873at2759"/>
<feature type="chain" id="PRO_5035887251" evidence="1">
    <location>
        <begin position="20"/>
        <end position="68"/>
    </location>
</feature>
<feature type="signal peptide" evidence="1">
    <location>
        <begin position="1"/>
        <end position="19"/>
    </location>
</feature>
<proteinExistence type="predicted"/>
<gene>
    <name evidence="2" type="ORF">P879_07420</name>
</gene>
<organism evidence="2 3">
    <name type="scientific">Paragonimus westermani</name>
    <dbReference type="NCBI Taxonomy" id="34504"/>
    <lineage>
        <taxon>Eukaryota</taxon>
        <taxon>Metazoa</taxon>
        <taxon>Spiralia</taxon>
        <taxon>Lophotrochozoa</taxon>
        <taxon>Platyhelminthes</taxon>
        <taxon>Trematoda</taxon>
        <taxon>Digenea</taxon>
        <taxon>Plagiorchiida</taxon>
        <taxon>Troglotremata</taxon>
        <taxon>Troglotrematidae</taxon>
        <taxon>Paragonimus</taxon>
    </lineage>
</organism>
<comment type="caution">
    <text evidence="2">The sequence shown here is derived from an EMBL/GenBank/DDBJ whole genome shotgun (WGS) entry which is preliminary data.</text>
</comment>